<organism evidence="2 3">
    <name type="scientific">Microvirga terrae</name>
    <dbReference type="NCBI Taxonomy" id="2740529"/>
    <lineage>
        <taxon>Bacteria</taxon>
        <taxon>Pseudomonadati</taxon>
        <taxon>Pseudomonadota</taxon>
        <taxon>Alphaproteobacteria</taxon>
        <taxon>Hyphomicrobiales</taxon>
        <taxon>Methylobacteriaceae</taxon>
        <taxon>Microvirga</taxon>
    </lineage>
</organism>
<keyword evidence="2" id="KW-0614">Plasmid</keyword>
<keyword evidence="3" id="KW-1185">Reference proteome</keyword>
<geneLocation type="plasmid" evidence="2 3">
    <name>pR24_1</name>
</geneLocation>
<feature type="domain" description="DSBA-like thioredoxin" evidence="1">
    <location>
        <begin position="31"/>
        <end position="204"/>
    </location>
</feature>
<dbReference type="EMBL" id="CP102846">
    <property type="protein sequence ID" value="UVF22544.1"/>
    <property type="molecule type" value="Genomic_DNA"/>
</dbReference>
<evidence type="ECO:0000259" key="1">
    <source>
        <dbReference type="Pfam" id="PF01323"/>
    </source>
</evidence>
<dbReference type="Pfam" id="PF01323">
    <property type="entry name" value="DSBA"/>
    <property type="match status" value="1"/>
</dbReference>
<name>A0ABY5S008_9HYPH</name>
<evidence type="ECO:0000313" key="2">
    <source>
        <dbReference type="EMBL" id="UVF22544.1"/>
    </source>
</evidence>
<reference evidence="2" key="1">
    <citation type="submission" date="2022-08" db="EMBL/GenBank/DDBJ databases">
        <title>Microvirga terrae sp. nov., isolated from soil.</title>
        <authorList>
            <person name="Kim K.H."/>
            <person name="Seo Y.L."/>
            <person name="Kim J.M."/>
            <person name="Lee J.K."/>
            <person name="Han D.M."/>
            <person name="Jeon C.O."/>
        </authorList>
    </citation>
    <scope>NUCLEOTIDE SEQUENCE</scope>
    <source>
        <strain evidence="2">R24</strain>
        <plasmid evidence="2">pR24_1</plasmid>
    </source>
</reference>
<dbReference type="RefSeq" id="WP_173945910.1">
    <property type="nucleotide sequence ID" value="NZ_CP102846.1"/>
</dbReference>
<protein>
    <submittedName>
        <fullName evidence="2">DsbA family protein</fullName>
    </submittedName>
</protein>
<dbReference type="Proteomes" id="UP001017257">
    <property type="component" value="Plasmid pR24_1"/>
</dbReference>
<dbReference type="PANTHER" id="PTHR13887:SF41">
    <property type="entry name" value="THIOREDOXIN SUPERFAMILY PROTEIN"/>
    <property type="match status" value="1"/>
</dbReference>
<sequence length="229" mass="25193">MMQPEGQNEQGAQATELPSIGSPIAKTAWHWFDFICPFCYVARSRNEILNRSGLIIVKVPFQAHPGIPTGGVTVGPRSGEMYDRLEREAYDAGLPLRWPSRLPNSRYALAVAEWVRRHHSEGFTTLYHQLFLSHFSLGEDIGDTTLVNSYAEQAGVDLDLVQGAISDGSADAAVAESEAAAHRIGIAGTPGWLIENHVVFGLHDKGLFRQVAHEVADHTRDEKDPRGQL</sequence>
<accession>A0ABY5S008</accession>
<dbReference type="InterPro" id="IPR036249">
    <property type="entry name" value="Thioredoxin-like_sf"/>
</dbReference>
<gene>
    <name evidence="2" type="ORF">HPT29_025705</name>
</gene>
<dbReference type="PANTHER" id="PTHR13887">
    <property type="entry name" value="GLUTATHIONE S-TRANSFERASE KAPPA"/>
    <property type="match status" value="1"/>
</dbReference>
<dbReference type="InterPro" id="IPR001853">
    <property type="entry name" value="DSBA-like_thioredoxin_dom"/>
</dbReference>
<evidence type="ECO:0000313" key="3">
    <source>
        <dbReference type="Proteomes" id="UP001017257"/>
    </source>
</evidence>
<dbReference type="Gene3D" id="3.40.30.10">
    <property type="entry name" value="Glutaredoxin"/>
    <property type="match status" value="1"/>
</dbReference>
<dbReference type="SUPFAM" id="SSF52833">
    <property type="entry name" value="Thioredoxin-like"/>
    <property type="match status" value="1"/>
</dbReference>
<proteinExistence type="predicted"/>